<dbReference type="Proteomes" id="UP001521209">
    <property type="component" value="Unassembled WGS sequence"/>
</dbReference>
<evidence type="ECO:0000256" key="1">
    <source>
        <dbReference type="SAM" id="SignalP"/>
    </source>
</evidence>
<dbReference type="RefSeq" id="WP_235705046.1">
    <property type="nucleotide sequence ID" value="NZ_JAKGBZ010000030.1"/>
</dbReference>
<keyword evidence="1" id="KW-0732">Signal</keyword>
<feature type="chain" id="PRO_5046037284" description="Secreted protein" evidence="1">
    <location>
        <begin position="26"/>
        <end position="223"/>
    </location>
</feature>
<evidence type="ECO:0000313" key="2">
    <source>
        <dbReference type="EMBL" id="MCF3947772.1"/>
    </source>
</evidence>
<evidence type="ECO:0000313" key="3">
    <source>
        <dbReference type="Proteomes" id="UP001521209"/>
    </source>
</evidence>
<sequence>MNGHHLAGLAAGVAAVLVAPIAAEAAPNADAELIALCARFDALTRYKGAVMAIPGLTIAEEKERDRTLAPLRAEQERLLDQITDTDMAAKTLEGVKARYRMIMLYGPECIESASDWEEMMIGAFLLDLGKSEIMGMIGAGTPEKPETALASIPDRLRPGEVSADSIASVRDDLHGLALLAVATAGLDEAGHQIEAEAVQGLGDLARQARDRLDKALADAKART</sequence>
<feature type="signal peptide" evidence="1">
    <location>
        <begin position="1"/>
        <end position="25"/>
    </location>
</feature>
<gene>
    <name evidence="2" type="ORF">L2A60_13895</name>
</gene>
<name>A0ABS9E295_9PROT</name>
<organism evidence="2 3">
    <name type="scientific">Acidiphilium iwatense</name>
    <dbReference type="NCBI Taxonomy" id="768198"/>
    <lineage>
        <taxon>Bacteria</taxon>
        <taxon>Pseudomonadati</taxon>
        <taxon>Pseudomonadota</taxon>
        <taxon>Alphaproteobacteria</taxon>
        <taxon>Acetobacterales</taxon>
        <taxon>Acidocellaceae</taxon>
        <taxon>Acidiphilium</taxon>
    </lineage>
</organism>
<keyword evidence="3" id="KW-1185">Reference proteome</keyword>
<protein>
    <recommendedName>
        <fullName evidence="4">Secreted protein</fullName>
    </recommendedName>
</protein>
<comment type="caution">
    <text evidence="2">The sequence shown here is derived from an EMBL/GenBank/DDBJ whole genome shotgun (WGS) entry which is preliminary data.</text>
</comment>
<proteinExistence type="predicted"/>
<reference evidence="2 3" key="1">
    <citation type="submission" date="2022-01" db="EMBL/GenBank/DDBJ databases">
        <authorList>
            <person name="Won M."/>
            <person name="Kim S.-J."/>
            <person name="Kwon S.-W."/>
        </authorList>
    </citation>
    <scope>NUCLEOTIDE SEQUENCE [LARGE SCALE GENOMIC DNA]</scope>
    <source>
        <strain evidence="2 3">KCTC 23505</strain>
    </source>
</reference>
<accession>A0ABS9E295</accession>
<evidence type="ECO:0008006" key="4">
    <source>
        <dbReference type="Google" id="ProtNLM"/>
    </source>
</evidence>
<dbReference type="EMBL" id="JAKGBZ010000030">
    <property type="protein sequence ID" value="MCF3947772.1"/>
    <property type="molecule type" value="Genomic_DNA"/>
</dbReference>